<gene>
    <name evidence="1" type="ORF">LMF89_20855</name>
</gene>
<accession>A0ABS8HZ51</accession>
<dbReference type="RefSeq" id="WP_229536733.1">
    <property type="nucleotide sequence ID" value="NZ_JAJHJB010000040.1"/>
</dbReference>
<dbReference type="Proteomes" id="UP001165492">
    <property type="component" value="Unassembled WGS sequence"/>
</dbReference>
<reference evidence="1" key="1">
    <citation type="submission" date="2021-11" db="EMBL/GenBank/DDBJ databases">
        <title>Description of a new species Pelosinus isolated from the bottom sediments of Lake Baikal.</title>
        <authorList>
            <person name="Zakharyuk A."/>
        </authorList>
    </citation>
    <scope>NUCLEOTIDE SEQUENCE</scope>
    <source>
        <strain evidence="1">Bkl1</strain>
    </source>
</reference>
<sequence>MEEKYDATYCLENTIVHVVAPPSMTTAEKERVLRELYRHAWDIWNSLPVEERLRINAEYDRK</sequence>
<name>A0ABS8HZ51_9FIRM</name>
<organism evidence="1 2">
    <name type="scientific">Pelosinus baikalensis</name>
    <dbReference type="NCBI Taxonomy" id="2892015"/>
    <lineage>
        <taxon>Bacteria</taxon>
        <taxon>Bacillati</taxon>
        <taxon>Bacillota</taxon>
        <taxon>Negativicutes</taxon>
        <taxon>Selenomonadales</taxon>
        <taxon>Sporomusaceae</taxon>
        <taxon>Pelosinus</taxon>
    </lineage>
</organism>
<evidence type="ECO:0000313" key="1">
    <source>
        <dbReference type="EMBL" id="MCC5467789.1"/>
    </source>
</evidence>
<dbReference type="EMBL" id="JAJHJB010000040">
    <property type="protein sequence ID" value="MCC5467789.1"/>
    <property type="molecule type" value="Genomic_DNA"/>
</dbReference>
<proteinExistence type="predicted"/>
<evidence type="ECO:0000313" key="2">
    <source>
        <dbReference type="Proteomes" id="UP001165492"/>
    </source>
</evidence>
<protein>
    <submittedName>
        <fullName evidence="1">Uncharacterized protein</fullName>
    </submittedName>
</protein>
<keyword evidence="2" id="KW-1185">Reference proteome</keyword>
<comment type="caution">
    <text evidence="1">The sequence shown here is derived from an EMBL/GenBank/DDBJ whole genome shotgun (WGS) entry which is preliminary data.</text>
</comment>